<dbReference type="EMBL" id="HG994357">
    <property type="protein sequence ID" value="CAF2134300.1"/>
    <property type="molecule type" value="Genomic_DNA"/>
</dbReference>
<protein>
    <submittedName>
        <fullName evidence="1">(rape) hypothetical protein</fullName>
    </submittedName>
</protein>
<gene>
    <name evidence="1" type="ORF">DARMORV10_A03P68850.1</name>
</gene>
<accession>A0A816WJA1</accession>
<dbReference type="AlphaFoldDB" id="A0A816WJA1"/>
<proteinExistence type="predicted"/>
<sequence length="107" mass="12062">MKEQDFSTHVYNFVFQYLLFDLCSETVATEHETSRAEHDDVVDGLDSALTVAWALISVERFNSERRLATMNCDGETATAVFVLQRSTIPARGDHGVVVRIKLNRGLK</sequence>
<organism evidence="1">
    <name type="scientific">Brassica napus</name>
    <name type="common">Rape</name>
    <dbReference type="NCBI Taxonomy" id="3708"/>
    <lineage>
        <taxon>Eukaryota</taxon>
        <taxon>Viridiplantae</taxon>
        <taxon>Streptophyta</taxon>
        <taxon>Embryophyta</taxon>
        <taxon>Tracheophyta</taxon>
        <taxon>Spermatophyta</taxon>
        <taxon>Magnoliopsida</taxon>
        <taxon>eudicotyledons</taxon>
        <taxon>Gunneridae</taxon>
        <taxon>Pentapetalae</taxon>
        <taxon>rosids</taxon>
        <taxon>malvids</taxon>
        <taxon>Brassicales</taxon>
        <taxon>Brassicaceae</taxon>
        <taxon>Brassiceae</taxon>
        <taxon>Brassica</taxon>
    </lineage>
</organism>
<dbReference type="Proteomes" id="UP001295469">
    <property type="component" value="Chromosome A03"/>
</dbReference>
<evidence type="ECO:0000313" key="1">
    <source>
        <dbReference type="EMBL" id="CAF2134300.1"/>
    </source>
</evidence>
<reference evidence="1" key="1">
    <citation type="submission" date="2021-01" db="EMBL/GenBank/DDBJ databases">
        <authorList>
            <consortium name="Genoscope - CEA"/>
            <person name="William W."/>
        </authorList>
    </citation>
    <scope>NUCLEOTIDE SEQUENCE</scope>
</reference>
<name>A0A816WJA1_BRANA</name>